<dbReference type="Pfam" id="PF12094">
    <property type="entry name" value="DUF3570"/>
    <property type="match status" value="1"/>
</dbReference>
<evidence type="ECO:0008006" key="2">
    <source>
        <dbReference type="Google" id="ProtNLM"/>
    </source>
</evidence>
<evidence type="ECO:0000313" key="1">
    <source>
        <dbReference type="EMBL" id="VAW84881.1"/>
    </source>
</evidence>
<dbReference type="AlphaFoldDB" id="A0A3B0YZR6"/>
<sequence length="387" mass="44277">MEDKAGAVAVTKKQLIIAGSILAGTLPVLAAVLPEDRADAMYHSYDGGGVEINGPSILVRKSMSNNTSFSANYYIDSITSASIDVVTSASAYTEERTEYSVSGDYLHNKTTMSLAYTQSSENDFEAQSAHFSFSQDMFGDLTTVTMGYSRGWDEVGKTGDSNFSEEVDRQHYRVGLSQILTKSLITEFGWEIITDEGYLNNPYRTVRFIDPENLTQYKRELELYPNTRTSSALAARAMYYLPYRASIHASYRFYQDTWGINGHTYQIGYTHPYKKNWVFDIKYRQYNQNSADFYRDLFLREGELTFRARDKELSTFSTQTIGFAVSYEFAFSSLPFIKKSSINLVYDHIMFDYDNFRDLRVKNVNAGEEPLYGFSANVIQLYFSMWY</sequence>
<accession>A0A3B0YZR6</accession>
<dbReference type="EMBL" id="UOFO01000055">
    <property type="protein sequence ID" value="VAW84881.1"/>
    <property type="molecule type" value="Genomic_DNA"/>
</dbReference>
<proteinExistence type="predicted"/>
<reference evidence="1" key="1">
    <citation type="submission" date="2018-06" db="EMBL/GenBank/DDBJ databases">
        <authorList>
            <person name="Zhirakovskaya E."/>
        </authorList>
    </citation>
    <scope>NUCLEOTIDE SEQUENCE</scope>
</reference>
<protein>
    <recommendedName>
        <fullName evidence="2">DUF3570 domain-containing protein</fullName>
    </recommendedName>
</protein>
<gene>
    <name evidence="1" type="ORF">MNBD_GAMMA16-1559</name>
</gene>
<organism evidence="1">
    <name type="scientific">hydrothermal vent metagenome</name>
    <dbReference type="NCBI Taxonomy" id="652676"/>
    <lineage>
        <taxon>unclassified sequences</taxon>
        <taxon>metagenomes</taxon>
        <taxon>ecological metagenomes</taxon>
    </lineage>
</organism>
<dbReference type="InterPro" id="IPR021953">
    <property type="entry name" value="DUF3570"/>
</dbReference>
<name>A0A3B0YZR6_9ZZZZ</name>